<evidence type="ECO:0000259" key="16">
    <source>
        <dbReference type="PROSITE" id="PS50110"/>
    </source>
</evidence>
<evidence type="ECO:0000256" key="6">
    <source>
        <dbReference type="ARBA" id="ARBA00022692"/>
    </source>
</evidence>
<dbReference type="Pfam" id="PF02518">
    <property type="entry name" value="HATPase_c"/>
    <property type="match status" value="1"/>
</dbReference>
<evidence type="ECO:0000259" key="17">
    <source>
        <dbReference type="PROSITE" id="PS50112"/>
    </source>
</evidence>
<keyword evidence="11 14" id="KW-0472">Membrane</keyword>
<dbReference type="CDD" id="cd16922">
    <property type="entry name" value="HATPase_EvgS-ArcB-TorS-like"/>
    <property type="match status" value="1"/>
</dbReference>
<name>A0ABS2BGJ4_9NEIS</name>
<dbReference type="InterPro" id="IPR003661">
    <property type="entry name" value="HisK_dim/P_dom"/>
</dbReference>
<evidence type="ECO:0000256" key="14">
    <source>
        <dbReference type="SAM" id="Phobius"/>
    </source>
</evidence>
<keyword evidence="5 13" id="KW-0597">Phosphoprotein</keyword>
<dbReference type="CDD" id="cd17546">
    <property type="entry name" value="REC_hyHK_CKI1_RcsC-like"/>
    <property type="match status" value="2"/>
</dbReference>
<keyword evidence="4" id="KW-1003">Cell membrane</keyword>
<accession>A0ABS2BGJ4</accession>
<dbReference type="SMART" id="SM00387">
    <property type="entry name" value="HATPase_c"/>
    <property type="match status" value="1"/>
</dbReference>
<dbReference type="InterPro" id="IPR035965">
    <property type="entry name" value="PAS-like_dom_sf"/>
</dbReference>
<keyword evidence="7" id="KW-0547">Nucleotide-binding</keyword>
<dbReference type="InterPro" id="IPR008207">
    <property type="entry name" value="Sig_transdc_His_kin_Hpt_dom"/>
</dbReference>
<dbReference type="SUPFAM" id="SSF55874">
    <property type="entry name" value="ATPase domain of HSP90 chaperone/DNA topoisomerase II/histidine kinase"/>
    <property type="match status" value="1"/>
</dbReference>
<evidence type="ECO:0000313" key="20">
    <source>
        <dbReference type="Proteomes" id="UP000809431"/>
    </source>
</evidence>
<evidence type="ECO:0000256" key="1">
    <source>
        <dbReference type="ARBA" id="ARBA00000085"/>
    </source>
</evidence>
<dbReference type="CDD" id="cd00082">
    <property type="entry name" value="HisKA"/>
    <property type="match status" value="1"/>
</dbReference>
<dbReference type="InterPro" id="IPR036641">
    <property type="entry name" value="HPT_dom_sf"/>
</dbReference>
<evidence type="ECO:0000256" key="7">
    <source>
        <dbReference type="ARBA" id="ARBA00022741"/>
    </source>
</evidence>
<dbReference type="PANTHER" id="PTHR45339">
    <property type="entry name" value="HYBRID SIGNAL TRANSDUCTION HISTIDINE KINASE J"/>
    <property type="match status" value="1"/>
</dbReference>
<feature type="transmembrane region" description="Helical" evidence="14">
    <location>
        <begin position="12"/>
        <end position="30"/>
    </location>
</feature>
<dbReference type="Pfam" id="PF01627">
    <property type="entry name" value="Hpt"/>
    <property type="match status" value="1"/>
</dbReference>
<dbReference type="Gene3D" id="3.30.565.10">
    <property type="entry name" value="Histidine kinase-like ATPase, C-terminal domain"/>
    <property type="match status" value="1"/>
</dbReference>
<feature type="modified residue" description="4-aspartylphosphate" evidence="13">
    <location>
        <position position="951"/>
    </location>
</feature>
<dbReference type="RefSeq" id="WP_203536401.1">
    <property type="nucleotide sequence ID" value="NZ_JAESND010000001.1"/>
</dbReference>
<evidence type="ECO:0000256" key="4">
    <source>
        <dbReference type="ARBA" id="ARBA00022475"/>
    </source>
</evidence>
<keyword evidence="20" id="KW-1185">Reference proteome</keyword>
<keyword evidence="9 14" id="KW-1133">Transmembrane helix</keyword>
<comment type="caution">
    <text evidence="19">The sequence shown here is derived from an EMBL/GenBank/DDBJ whole genome shotgun (WGS) entry which is preliminary data.</text>
</comment>
<reference evidence="19 20" key="1">
    <citation type="submission" date="2021-01" db="EMBL/GenBank/DDBJ databases">
        <title>Draft Genome Sequence and Polyhydroxyalkanoate Biosynthetic Potential of Jeongeupia naejangsanensis Type Strain DSM 24253.</title>
        <authorList>
            <person name="Turrini P."/>
            <person name="Artuso I."/>
            <person name="Lugli G.A."/>
            <person name="Frangipani E."/>
            <person name="Ventura M."/>
            <person name="Visca P."/>
        </authorList>
    </citation>
    <scope>NUCLEOTIDE SEQUENCE [LARGE SCALE GENOMIC DNA]</scope>
    <source>
        <strain evidence="19 20">DSM 24253</strain>
    </source>
</reference>
<dbReference type="Pfam" id="PF00072">
    <property type="entry name" value="Response_reg"/>
    <property type="match status" value="2"/>
</dbReference>
<dbReference type="SUPFAM" id="SSF55785">
    <property type="entry name" value="PYP-like sensor domain (PAS domain)"/>
    <property type="match status" value="1"/>
</dbReference>
<gene>
    <name evidence="19" type="ORF">JMJ54_02720</name>
</gene>
<organism evidence="19 20">
    <name type="scientific">Jeongeupia naejangsanensis</name>
    <dbReference type="NCBI Taxonomy" id="613195"/>
    <lineage>
        <taxon>Bacteria</taxon>
        <taxon>Pseudomonadati</taxon>
        <taxon>Pseudomonadota</taxon>
        <taxon>Betaproteobacteria</taxon>
        <taxon>Neisseriales</taxon>
        <taxon>Chitinibacteraceae</taxon>
        <taxon>Jeongeupia</taxon>
    </lineage>
</organism>
<dbReference type="InterPro" id="IPR013656">
    <property type="entry name" value="PAS_4"/>
</dbReference>
<dbReference type="NCBIfam" id="TIGR00229">
    <property type="entry name" value="sensory_box"/>
    <property type="match status" value="1"/>
</dbReference>
<dbReference type="SMART" id="SM00388">
    <property type="entry name" value="HisKA"/>
    <property type="match status" value="1"/>
</dbReference>
<feature type="domain" description="Histidine kinase" evidence="15">
    <location>
        <begin position="513"/>
        <end position="734"/>
    </location>
</feature>
<dbReference type="PROSITE" id="PS50110">
    <property type="entry name" value="RESPONSE_REGULATORY"/>
    <property type="match status" value="2"/>
</dbReference>
<dbReference type="PRINTS" id="PR00344">
    <property type="entry name" value="BCTRLSENSOR"/>
</dbReference>
<evidence type="ECO:0000256" key="11">
    <source>
        <dbReference type="ARBA" id="ARBA00023136"/>
    </source>
</evidence>
<evidence type="ECO:0000256" key="10">
    <source>
        <dbReference type="ARBA" id="ARBA00023012"/>
    </source>
</evidence>
<keyword evidence="10" id="KW-0902">Two-component regulatory system</keyword>
<feature type="modified residue" description="Phosphohistidine" evidence="12">
    <location>
        <position position="1099"/>
    </location>
</feature>
<dbReference type="PANTHER" id="PTHR45339:SF1">
    <property type="entry name" value="HYBRID SIGNAL TRANSDUCTION HISTIDINE KINASE J"/>
    <property type="match status" value="1"/>
</dbReference>
<dbReference type="SMART" id="SM00091">
    <property type="entry name" value="PAS"/>
    <property type="match status" value="1"/>
</dbReference>
<comment type="catalytic activity">
    <reaction evidence="1">
        <text>ATP + protein L-histidine = ADP + protein N-phospho-L-histidine.</text>
        <dbReference type="EC" id="2.7.13.3"/>
    </reaction>
</comment>
<dbReference type="InterPro" id="IPR036890">
    <property type="entry name" value="HATPase_C_sf"/>
</dbReference>
<dbReference type="SUPFAM" id="SSF47384">
    <property type="entry name" value="Homodimeric domain of signal transducing histidine kinase"/>
    <property type="match status" value="1"/>
</dbReference>
<dbReference type="Gene3D" id="3.30.450.20">
    <property type="entry name" value="PAS domain"/>
    <property type="match status" value="1"/>
</dbReference>
<dbReference type="PROSITE" id="PS50894">
    <property type="entry name" value="HPT"/>
    <property type="match status" value="1"/>
</dbReference>
<dbReference type="Gene3D" id="1.20.120.160">
    <property type="entry name" value="HPT domain"/>
    <property type="match status" value="1"/>
</dbReference>
<evidence type="ECO:0000256" key="12">
    <source>
        <dbReference type="PROSITE-ProRule" id="PRU00110"/>
    </source>
</evidence>
<dbReference type="InterPro" id="IPR005467">
    <property type="entry name" value="His_kinase_dom"/>
</dbReference>
<protein>
    <recommendedName>
        <fullName evidence="3">histidine kinase</fullName>
        <ecNumber evidence="3">2.7.13.3</ecNumber>
    </recommendedName>
</protein>
<dbReference type="PROSITE" id="PS51257">
    <property type="entry name" value="PROKAR_LIPOPROTEIN"/>
    <property type="match status" value="1"/>
</dbReference>
<feature type="domain" description="HPt" evidence="18">
    <location>
        <begin position="1060"/>
        <end position="1152"/>
    </location>
</feature>
<keyword evidence="6 14" id="KW-0812">Transmembrane</keyword>
<evidence type="ECO:0000256" key="8">
    <source>
        <dbReference type="ARBA" id="ARBA00022840"/>
    </source>
</evidence>
<keyword evidence="8" id="KW-0067">ATP-binding</keyword>
<feature type="domain" description="Response regulatory" evidence="16">
    <location>
        <begin position="752"/>
        <end position="872"/>
    </location>
</feature>
<dbReference type="InterPro" id="IPR003594">
    <property type="entry name" value="HATPase_dom"/>
</dbReference>
<dbReference type="PROSITE" id="PS50112">
    <property type="entry name" value="PAS"/>
    <property type="match status" value="1"/>
</dbReference>
<dbReference type="InterPro" id="IPR011006">
    <property type="entry name" value="CheY-like_superfamily"/>
</dbReference>
<dbReference type="SMART" id="SM00448">
    <property type="entry name" value="REC"/>
    <property type="match status" value="2"/>
</dbReference>
<comment type="subcellular location">
    <subcellularLocation>
        <location evidence="2">Cell membrane</location>
        <topology evidence="2">Multi-pass membrane protein</topology>
    </subcellularLocation>
</comment>
<sequence>MQFTLRPTVAWAATGILILVAACLFSLKLIHDQAREFAASHLRASLDKTEPLLARWGETHAQESRVLASQPEMAKPVIALLDEPSAERRQQMFERLDAHWQSAYVALGFSGLSVWTVDGVAVGASRKYIVGENATGDVRAVLARAALRDGAVSRPIRSEHPMTRRDGTIAQAGALYQLACAAVRDAHSLHGYICLRMDAEQMFSNLLAIGRVGNTGQVYAINAAGLLISPSRFNTSPGERDKVVWARVPGAVQAKGGMTHKPTDPLTSMAAGVIRSGQAELFDGYVGYRGEEVLGAGRWLDDMHMGLIVEEDTSEVYSAYRLARNVILLMTGLAIALLVFLTWASQRSRRQILSREVRFTSLIRNFPAAISVRDAAGRYLVANPYTQQLLGLSSRDMIGRHCEDLLPPAPAAEMRKLDRQVFETGEVLDTMTQESGDRRYRVIRFPIPGSGGTDVEAVGVVAIDVTEQLQTTERLRELTDDLETVVKVRTAELAAAKEQAEMASQAKADFLANMSHEIRTPMNAMIGLSHLALQQQASPRARQYLERIRDSGQHLLGIVNDILDFSKIEAGELALNESDFALDQLVDHVISLVWEKAYDKGLEVLIQIDPDVPLGLVGDRLRIGQILINFVNNAVKFTPHGEVAIHIRVIDEIGQRLRVRFEVRDTGIGIPAHRRGALFKPFQQLDSSLAFNAEGTGLGLVISKRFAEAMGGHVGVESTVGVGSTFWLELDLQESEVRLPEHVQTFEAAGRSVLVVDDNSSARRTLATMLRSMAFYVGEARSGEEAIQAILAADRAGRPYEFVFIDWKMPGMDGPAVAGRIRDLGLQGSHPLLIALHPGRGGEVIDMPLSFSAVIDKPVTSSALLETLHTLIFPSYGDPLPGALGGAWGPISEDFGSLRGLKVLLAEDNEVNQEVAVDLLSVAGVEVSIAKDGHAAVALASTGRFDVVLMDLHMPVLDGIDAAAHIRAQQALSTLPVIALTASAHTAIREKCLAMGMNDFITKPIDPHLLFTTLRKWDRRFDVAEEPADIAAAPAVVAGDDIPHIDGLDVDGALARLMGRKPTYLKLLRKFSADYPDIARRIADAKARGDTVLAARLAHSIKSVAATLGAETLRALSARLEEGLAVGADIGLDLVGFNAEVERLTAAILAALPPAEACAG</sequence>
<dbReference type="EMBL" id="JAESND010000001">
    <property type="protein sequence ID" value="MBM3114733.1"/>
    <property type="molecule type" value="Genomic_DNA"/>
</dbReference>
<evidence type="ECO:0000256" key="3">
    <source>
        <dbReference type="ARBA" id="ARBA00012438"/>
    </source>
</evidence>
<evidence type="ECO:0000259" key="18">
    <source>
        <dbReference type="PROSITE" id="PS50894"/>
    </source>
</evidence>
<dbReference type="Proteomes" id="UP000809431">
    <property type="component" value="Unassembled WGS sequence"/>
</dbReference>
<dbReference type="InterPro" id="IPR000014">
    <property type="entry name" value="PAS"/>
</dbReference>
<dbReference type="CDD" id="cd00130">
    <property type="entry name" value="PAS"/>
    <property type="match status" value="1"/>
</dbReference>
<dbReference type="InterPro" id="IPR036097">
    <property type="entry name" value="HisK_dim/P_sf"/>
</dbReference>
<dbReference type="Gene3D" id="3.40.50.2300">
    <property type="match status" value="2"/>
</dbReference>
<feature type="domain" description="PAS" evidence="17">
    <location>
        <begin position="355"/>
        <end position="425"/>
    </location>
</feature>
<dbReference type="Pfam" id="PF08448">
    <property type="entry name" value="PAS_4"/>
    <property type="match status" value="1"/>
</dbReference>
<evidence type="ECO:0000256" key="13">
    <source>
        <dbReference type="PROSITE-ProRule" id="PRU00169"/>
    </source>
</evidence>
<evidence type="ECO:0000256" key="5">
    <source>
        <dbReference type="ARBA" id="ARBA00022553"/>
    </source>
</evidence>
<feature type="modified residue" description="4-aspartylphosphate" evidence="13">
    <location>
        <position position="806"/>
    </location>
</feature>
<dbReference type="SUPFAM" id="SSF52172">
    <property type="entry name" value="CheY-like"/>
    <property type="match status" value="2"/>
</dbReference>
<dbReference type="SUPFAM" id="SSF47226">
    <property type="entry name" value="Histidine-containing phosphotransfer domain, HPT domain"/>
    <property type="match status" value="1"/>
</dbReference>
<evidence type="ECO:0000313" key="19">
    <source>
        <dbReference type="EMBL" id="MBM3114733.1"/>
    </source>
</evidence>
<dbReference type="Gene3D" id="1.10.287.130">
    <property type="match status" value="1"/>
</dbReference>
<feature type="transmembrane region" description="Helical" evidence="14">
    <location>
        <begin position="326"/>
        <end position="345"/>
    </location>
</feature>
<dbReference type="InterPro" id="IPR001789">
    <property type="entry name" value="Sig_transdc_resp-reg_receiver"/>
</dbReference>
<evidence type="ECO:0000256" key="9">
    <source>
        <dbReference type="ARBA" id="ARBA00022989"/>
    </source>
</evidence>
<feature type="domain" description="Response regulatory" evidence="16">
    <location>
        <begin position="902"/>
        <end position="1018"/>
    </location>
</feature>
<dbReference type="PROSITE" id="PS50109">
    <property type="entry name" value="HIS_KIN"/>
    <property type="match status" value="1"/>
</dbReference>
<dbReference type="Pfam" id="PF00512">
    <property type="entry name" value="HisKA"/>
    <property type="match status" value="1"/>
</dbReference>
<dbReference type="InterPro" id="IPR004358">
    <property type="entry name" value="Sig_transdc_His_kin-like_C"/>
</dbReference>
<proteinExistence type="predicted"/>
<evidence type="ECO:0000256" key="2">
    <source>
        <dbReference type="ARBA" id="ARBA00004651"/>
    </source>
</evidence>
<dbReference type="EC" id="2.7.13.3" evidence="3"/>
<evidence type="ECO:0000259" key="15">
    <source>
        <dbReference type="PROSITE" id="PS50109"/>
    </source>
</evidence>